<name>A0ACC0WJ77_9STRA</name>
<dbReference type="Proteomes" id="UP001163321">
    <property type="component" value="Chromosome 12"/>
</dbReference>
<comment type="caution">
    <text evidence="1">The sequence shown here is derived from an EMBL/GenBank/DDBJ whole genome shotgun (WGS) entry which is preliminary data.</text>
</comment>
<organism evidence="1 2">
    <name type="scientific">Peronosclerospora sorghi</name>
    <dbReference type="NCBI Taxonomy" id="230839"/>
    <lineage>
        <taxon>Eukaryota</taxon>
        <taxon>Sar</taxon>
        <taxon>Stramenopiles</taxon>
        <taxon>Oomycota</taxon>
        <taxon>Peronosporomycetes</taxon>
        <taxon>Peronosporales</taxon>
        <taxon>Peronosporaceae</taxon>
        <taxon>Peronosclerospora</taxon>
    </lineage>
</organism>
<dbReference type="EMBL" id="CM047591">
    <property type="protein sequence ID" value="KAI9918447.1"/>
    <property type="molecule type" value="Genomic_DNA"/>
</dbReference>
<protein>
    <submittedName>
        <fullName evidence="1">Uncharacterized protein</fullName>
    </submittedName>
</protein>
<evidence type="ECO:0000313" key="2">
    <source>
        <dbReference type="Proteomes" id="UP001163321"/>
    </source>
</evidence>
<accession>A0ACC0WJ77</accession>
<gene>
    <name evidence="1" type="ORF">PsorP6_011505</name>
</gene>
<evidence type="ECO:0000313" key="1">
    <source>
        <dbReference type="EMBL" id="KAI9918447.1"/>
    </source>
</evidence>
<sequence length="300" mass="33817">MDFQFIRDYIADLDEERASPVVEEKMKYLEPVASKLPKEVQNIVQVQRNPIVLHASFAIQTWLREKSQLECGSKALSASTLTLLSNVTGKLSKEQISQGYQILQRISTALEEIEELNKAHGAPAKATKAGSKSRRKGKAKAKGPVAASNRSLRSLQGDLQTLSSEFYSLIPHDFGRSLPPVISTMADLKVKLELLELLSNLEISQMLQKEEEAKQSTGPALHPLDIHYNMLNTNMTPLSRHEKEFKLIDKFIYCTHSGSNLRINTILKITRPDEDTHDKVLKSLDNHKVRLRVMLLFCLC</sequence>
<reference evidence="1 2" key="1">
    <citation type="journal article" date="2022" name="bioRxiv">
        <title>The genome of the oomycete Peronosclerospora sorghi, a cosmopolitan pathogen of maize and sorghum, is inflated with dispersed pseudogenes.</title>
        <authorList>
            <person name="Fletcher K."/>
            <person name="Martin F."/>
            <person name="Isakeit T."/>
            <person name="Cavanaugh K."/>
            <person name="Magill C."/>
            <person name="Michelmore R."/>
        </authorList>
    </citation>
    <scope>NUCLEOTIDE SEQUENCE [LARGE SCALE GENOMIC DNA]</scope>
    <source>
        <strain evidence="1">P6</strain>
    </source>
</reference>
<keyword evidence="2" id="KW-1185">Reference proteome</keyword>
<proteinExistence type="predicted"/>